<dbReference type="InterPro" id="IPR000620">
    <property type="entry name" value="EamA_dom"/>
</dbReference>
<dbReference type="Proteomes" id="UP000388452">
    <property type="component" value="Chromosome"/>
</dbReference>
<name>A0A5P8JVI5_9LACO</name>
<sequence>MIGAVYLSIAASIWGGMFVIVKAIVGQIPPIQLVWLRYLVAAPVLLLPGLFTSVFGT</sequence>
<evidence type="ECO:0000256" key="1">
    <source>
        <dbReference type="ARBA" id="ARBA00007362"/>
    </source>
</evidence>
<protein>
    <submittedName>
        <fullName evidence="4">EamA family transporter</fullName>
    </submittedName>
</protein>
<dbReference type="EMBL" id="CP045068">
    <property type="protein sequence ID" value="QFQ93056.1"/>
    <property type="molecule type" value="Genomic_DNA"/>
</dbReference>
<feature type="domain" description="EamA" evidence="3">
    <location>
        <begin position="1"/>
        <end position="51"/>
    </location>
</feature>
<proteinExistence type="inferred from homology"/>
<evidence type="ECO:0000256" key="2">
    <source>
        <dbReference type="SAM" id="Phobius"/>
    </source>
</evidence>
<dbReference type="AlphaFoldDB" id="A0A5P8JVI5"/>
<comment type="similarity">
    <text evidence="1">Belongs to the EamA transporter family.</text>
</comment>
<keyword evidence="2" id="KW-0472">Membrane</keyword>
<keyword evidence="2" id="KW-1133">Transmembrane helix</keyword>
<dbReference type="GO" id="GO:0016020">
    <property type="term" value="C:membrane"/>
    <property type="evidence" value="ECO:0007669"/>
    <property type="project" value="InterPro"/>
</dbReference>
<organism evidence="4 5">
    <name type="scientific">Lacticaseibacillus manihotivorans</name>
    <dbReference type="NCBI Taxonomy" id="88233"/>
    <lineage>
        <taxon>Bacteria</taxon>
        <taxon>Bacillati</taxon>
        <taxon>Bacillota</taxon>
        <taxon>Bacilli</taxon>
        <taxon>Lactobacillales</taxon>
        <taxon>Lactobacillaceae</taxon>
        <taxon>Lacticaseibacillus</taxon>
    </lineage>
</organism>
<feature type="transmembrane region" description="Helical" evidence="2">
    <location>
        <begin position="6"/>
        <end position="25"/>
    </location>
</feature>
<evidence type="ECO:0000259" key="3">
    <source>
        <dbReference type="Pfam" id="PF00892"/>
    </source>
</evidence>
<accession>A0A5P8JVI5</accession>
<reference evidence="4 5" key="1">
    <citation type="submission" date="2019-10" db="EMBL/GenBank/DDBJ databases">
        <title>Genome sequencing of Lactobacillus manihotivorans.</title>
        <authorList>
            <person name="Kim K."/>
        </authorList>
    </citation>
    <scope>NUCLEOTIDE SEQUENCE [LARGE SCALE GENOMIC DNA]</scope>
    <source>
        <strain evidence="4 5">LM010</strain>
    </source>
</reference>
<evidence type="ECO:0000313" key="4">
    <source>
        <dbReference type="EMBL" id="QFQ93056.1"/>
    </source>
</evidence>
<evidence type="ECO:0000313" key="5">
    <source>
        <dbReference type="Proteomes" id="UP000388452"/>
    </source>
</evidence>
<keyword evidence="2" id="KW-0812">Transmembrane</keyword>
<gene>
    <name evidence="4" type="ORF">LM010_16550</name>
</gene>
<dbReference type="Pfam" id="PF00892">
    <property type="entry name" value="EamA"/>
    <property type="match status" value="1"/>
</dbReference>
<feature type="transmembrane region" description="Helical" evidence="2">
    <location>
        <begin position="34"/>
        <end position="55"/>
    </location>
</feature>